<protein>
    <submittedName>
        <fullName evidence="2">Uncharacterized protein</fullName>
    </submittedName>
</protein>
<dbReference type="KEGG" id="fit:Fi14EGH31_03770"/>
<reference evidence="2" key="1">
    <citation type="journal article" date="2020" name="Microbiol. Resour. Announc.">
        <title>Complete Genome Sequence of Faecalibacillus intestinalis JCM 34082, Isolated from Feces from a Healthy Japanese Female.</title>
        <authorList>
            <person name="Sakamoto M."/>
            <person name="Ikeyama N."/>
            <person name="Toyoda A."/>
            <person name="Murakami T."/>
            <person name="Mori H."/>
            <person name="Ohkuma M."/>
        </authorList>
    </citation>
    <scope>NUCLEOTIDE SEQUENCE</scope>
    <source>
        <strain evidence="2">14EGH31</strain>
    </source>
</reference>
<dbReference type="Proteomes" id="UP000593842">
    <property type="component" value="Chromosome"/>
</dbReference>
<organism evidence="2">
    <name type="scientific">Faecalibacillus intestinalis</name>
    <dbReference type="NCBI Taxonomy" id="1982626"/>
    <lineage>
        <taxon>Bacteria</taxon>
        <taxon>Bacillati</taxon>
        <taxon>Bacillota</taxon>
        <taxon>Erysipelotrichia</taxon>
        <taxon>Erysipelotrichales</taxon>
        <taxon>Coprobacillaceae</taxon>
        <taxon>Faecalibacillus</taxon>
    </lineage>
</organism>
<sequence>MRFSEEKTFKFGFYCLNALICIYSLYMFVIQKGASNESEILFCSTFVVDAIMYYLKRKN</sequence>
<dbReference type="GeneID" id="70578801"/>
<dbReference type="AlphaFoldDB" id="A0A7I8E283"/>
<evidence type="ECO:0000313" key="2">
    <source>
        <dbReference type="EMBL" id="BCL56665.1"/>
    </source>
</evidence>
<gene>
    <name evidence="2" type="ORF">Fi14EGH31_03770</name>
</gene>
<evidence type="ECO:0000256" key="1">
    <source>
        <dbReference type="SAM" id="Phobius"/>
    </source>
</evidence>
<name>A0A7I8E283_9FIRM</name>
<accession>A0A7I8E283</accession>
<keyword evidence="1" id="KW-0472">Membrane</keyword>
<dbReference type="RefSeq" id="WP_139938666.1">
    <property type="nucleotide sequence ID" value="NZ_AP024085.1"/>
</dbReference>
<keyword evidence="1" id="KW-0812">Transmembrane</keyword>
<feature type="transmembrane region" description="Helical" evidence="1">
    <location>
        <begin position="12"/>
        <end position="31"/>
    </location>
</feature>
<keyword evidence="1" id="KW-1133">Transmembrane helix</keyword>
<dbReference type="EMBL" id="AP024085">
    <property type="protein sequence ID" value="BCL56665.1"/>
    <property type="molecule type" value="Genomic_DNA"/>
</dbReference>
<proteinExistence type="predicted"/>
<feature type="transmembrane region" description="Helical" evidence="1">
    <location>
        <begin position="37"/>
        <end position="55"/>
    </location>
</feature>